<evidence type="ECO:0000256" key="9">
    <source>
        <dbReference type="ARBA" id="ARBA00023015"/>
    </source>
</evidence>
<dbReference type="PROSITE" id="PS50157">
    <property type="entry name" value="ZINC_FINGER_C2H2_2"/>
    <property type="match status" value="1"/>
</dbReference>
<dbReference type="AlphaFoldDB" id="A0AAP0Q005"/>
<dbReference type="EMBL" id="JBBNAG010000002">
    <property type="protein sequence ID" value="KAK9158786.1"/>
    <property type="molecule type" value="Genomic_DNA"/>
</dbReference>
<feature type="compositionally biased region" description="Acidic residues" evidence="13">
    <location>
        <begin position="163"/>
        <end position="211"/>
    </location>
</feature>
<keyword evidence="16" id="KW-1185">Reference proteome</keyword>
<comment type="caution">
    <text evidence="15">The sequence shown here is derived from an EMBL/GenBank/DDBJ whole genome shotgun (WGS) entry which is preliminary data.</text>
</comment>
<keyword evidence="9" id="KW-0805">Transcription regulation</keyword>
<feature type="compositionally biased region" description="Acidic residues" evidence="13">
    <location>
        <begin position="102"/>
        <end position="115"/>
    </location>
</feature>
<dbReference type="InterPro" id="IPR036236">
    <property type="entry name" value="Znf_C2H2_sf"/>
</dbReference>
<feature type="region of interest" description="Disordered" evidence="13">
    <location>
        <begin position="102"/>
        <end position="314"/>
    </location>
</feature>
<feature type="domain" description="C2H2-type" evidence="14">
    <location>
        <begin position="287"/>
        <end position="314"/>
    </location>
</feature>
<keyword evidence="5 12" id="KW-0863">Zinc-finger</keyword>
<sequence>MEFWGAEVKAGEPFKVEFDEKMILHLSQAALGEVKKDKANESALLYVKVGEQKLVIGTLFPDKCAHLSYDLVFEKEFELSHNWKHGSVYFCGYKTYADEDEEYPGFSDSSDEEEELRLIENGKPEPKGEETKPSVDKAKAVVKPDSSENKPKVKVVEPKKGDDEDDSDDDDEDDSEEDDDDSDDEDEIMVDGGADSDDEDDEDSSDEEDEATPTPKKADKGKKRPADSAVKSPATDKKAKLVTPQKGADGKKGGVHVATPHPAKQAGKTPANNDKSKQQTPKSGGQFACKPCNKSFNSDNALQSHNKAKHSAGK</sequence>
<evidence type="ECO:0000256" key="8">
    <source>
        <dbReference type="ARBA" id="ARBA00022853"/>
    </source>
</evidence>
<dbReference type="InterPro" id="IPR041232">
    <property type="entry name" value="NPL"/>
</dbReference>
<feature type="compositionally biased region" description="Polar residues" evidence="13">
    <location>
        <begin position="294"/>
        <end position="305"/>
    </location>
</feature>
<dbReference type="InterPro" id="IPR022755">
    <property type="entry name" value="Znf_C2H2_jaz"/>
</dbReference>
<dbReference type="InterPro" id="IPR013087">
    <property type="entry name" value="Znf_C2H2_type"/>
</dbReference>
<keyword evidence="11" id="KW-0539">Nucleus</keyword>
<evidence type="ECO:0000256" key="13">
    <source>
        <dbReference type="SAM" id="MobiDB-lite"/>
    </source>
</evidence>
<evidence type="ECO:0000256" key="7">
    <source>
        <dbReference type="ARBA" id="ARBA00022833"/>
    </source>
</evidence>
<dbReference type="Pfam" id="PF17800">
    <property type="entry name" value="NPL"/>
    <property type="match status" value="1"/>
</dbReference>
<feature type="compositionally biased region" description="Basic and acidic residues" evidence="13">
    <location>
        <begin position="145"/>
        <end position="162"/>
    </location>
</feature>
<keyword evidence="6" id="KW-0378">Hydrolase</keyword>
<name>A0AAP0Q005_9MAGN</name>
<evidence type="ECO:0000259" key="14">
    <source>
        <dbReference type="PROSITE" id="PS50157"/>
    </source>
</evidence>
<dbReference type="GO" id="GO:0008270">
    <property type="term" value="F:zinc ion binding"/>
    <property type="evidence" value="ECO:0007669"/>
    <property type="project" value="UniProtKB-KW"/>
</dbReference>
<evidence type="ECO:0000256" key="3">
    <source>
        <dbReference type="ARBA" id="ARBA00022491"/>
    </source>
</evidence>
<organism evidence="15 16">
    <name type="scientific">Stephania cephalantha</name>
    <dbReference type="NCBI Taxonomy" id="152367"/>
    <lineage>
        <taxon>Eukaryota</taxon>
        <taxon>Viridiplantae</taxon>
        <taxon>Streptophyta</taxon>
        <taxon>Embryophyta</taxon>
        <taxon>Tracheophyta</taxon>
        <taxon>Spermatophyta</taxon>
        <taxon>Magnoliopsida</taxon>
        <taxon>Ranunculales</taxon>
        <taxon>Menispermaceae</taxon>
        <taxon>Menispermoideae</taxon>
        <taxon>Cissampelideae</taxon>
        <taxon>Stephania</taxon>
    </lineage>
</organism>
<keyword evidence="4" id="KW-0479">Metal-binding</keyword>
<dbReference type="GO" id="GO:0006325">
    <property type="term" value="P:chromatin organization"/>
    <property type="evidence" value="ECO:0007669"/>
    <property type="project" value="UniProtKB-KW"/>
</dbReference>
<keyword evidence="7" id="KW-0862">Zinc</keyword>
<feature type="compositionally biased region" description="Basic and acidic residues" evidence="13">
    <location>
        <begin position="116"/>
        <end position="139"/>
    </location>
</feature>
<evidence type="ECO:0000256" key="12">
    <source>
        <dbReference type="PROSITE-ProRule" id="PRU00042"/>
    </source>
</evidence>
<evidence type="ECO:0000256" key="1">
    <source>
        <dbReference type="ARBA" id="ARBA00004604"/>
    </source>
</evidence>
<dbReference type="Proteomes" id="UP001419268">
    <property type="component" value="Unassembled WGS sequence"/>
</dbReference>
<accession>A0AAP0Q005</accession>
<comment type="subcellular location">
    <subcellularLocation>
        <location evidence="1">Nucleus</location>
        <location evidence="1">Nucleolus</location>
    </subcellularLocation>
</comment>
<protein>
    <recommendedName>
        <fullName evidence="14">C2H2-type domain-containing protein</fullName>
    </recommendedName>
</protein>
<evidence type="ECO:0000313" key="16">
    <source>
        <dbReference type="Proteomes" id="UP001419268"/>
    </source>
</evidence>
<evidence type="ECO:0000313" key="15">
    <source>
        <dbReference type="EMBL" id="KAK9158786.1"/>
    </source>
</evidence>
<keyword evidence="3" id="KW-0678">Repressor</keyword>
<dbReference type="SUPFAM" id="SSF57667">
    <property type="entry name" value="beta-beta-alpha zinc fingers"/>
    <property type="match status" value="1"/>
</dbReference>
<evidence type="ECO:0000256" key="10">
    <source>
        <dbReference type="ARBA" id="ARBA00023163"/>
    </source>
</evidence>
<evidence type="ECO:0000256" key="11">
    <source>
        <dbReference type="ARBA" id="ARBA00023242"/>
    </source>
</evidence>
<reference evidence="15 16" key="1">
    <citation type="submission" date="2024-01" db="EMBL/GenBank/DDBJ databases">
        <title>Genome assemblies of Stephania.</title>
        <authorList>
            <person name="Yang L."/>
        </authorList>
    </citation>
    <scope>NUCLEOTIDE SEQUENCE [LARGE SCALE GENOMIC DNA]</scope>
    <source>
        <strain evidence="15">JXDWG</strain>
        <tissue evidence="15">Leaf</tissue>
    </source>
</reference>
<keyword evidence="8" id="KW-0156">Chromatin regulator</keyword>
<dbReference type="GO" id="GO:0016787">
    <property type="term" value="F:hydrolase activity"/>
    <property type="evidence" value="ECO:0007669"/>
    <property type="project" value="UniProtKB-KW"/>
</dbReference>
<dbReference type="GO" id="GO:0005730">
    <property type="term" value="C:nucleolus"/>
    <property type="evidence" value="ECO:0007669"/>
    <property type="project" value="UniProtKB-SubCell"/>
</dbReference>
<dbReference type="Gene3D" id="3.30.160.60">
    <property type="entry name" value="Classic Zinc Finger"/>
    <property type="match status" value="1"/>
</dbReference>
<feature type="compositionally biased region" description="Polar residues" evidence="13">
    <location>
        <begin position="270"/>
        <end position="283"/>
    </location>
</feature>
<evidence type="ECO:0000256" key="2">
    <source>
        <dbReference type="ARBA" id="ARBA00006673"/>
    </source>
</evidence>
<comment type="similarity">
    <text evidence="2">Belongs to the histone deacetylase HD2 family.</text>
</comment>
<evidence type="ECO:0000256" key="5">
    <source>
        <dbReference type="ARBA" id="ARBA00022771"/>
    </source>
</evidence>
<dbReference type="Pfam" id="PF12171">
    <property type="entry name" value="zf-C2H2_jaz"/>
    <property type="match status" value="1"/>
</dbReference>
<dbReference type="PROSITE" id="PS00028">
    <property type="entry name" value="ZINC_FINGER_C2H2_1"/>
    <property type="match status" value="1"/>
</dbReference>
<gene>
    <name evidence="15" type="ORF">Scep_005360</name>
</gene>
<dbReference type="Gene3D" id="2.60.120.340">
    <property type="entry name" value="Nucleoplasmin core domain"/>
    <property type="match status" value="1"/>
</dbReference>
<keyword evidence="10" id="KW-0804">Transcription</keyword>
<dbReference type="FunFam" id="2.60.120.340:FF:000004">
    <property type="entry name" value="Histone deacetylase HDT1"/>
    <property type="match status" value="1"/>
</dbReference>
<proteinExistence type="inferred from homology"/>
<evidence type="ECO:0000256" key="6">
    <source>
        <dbReference type="ARBA" id="ARBA00022801"/>
    </source>
</evidence>
<evidence type="ECO:0000256" key="4">
    <source>
        <dbReference type="ARBA" id="ARBA00022723"/>
    </source>
</evidence>